<dbReference type="SUPFAM" id="SSF48452">
    <property type="entry name" value="TPR-like"/>
    <property type="match status" value="1"/>
</dbReference>
<dbReference type="SMART" id="SM00530">
    <property type="entry name" value="HTH_XRE"/>
    <property type="match status" value="1"/>
</dbReference>
<dbReference type="GO" id="GO:0003677">
    <property type="term" value="F:DNA binding"/>
    <property type="evidence" value="ECO:0007669"/>
    <property type="project" value="UniProtKB-KW"/>
</dbReference>
<evidence type="ECO:0000259" key="3">
    <source>
        <dbReference type="PROSITE" id="PS50943"/>
    </source>
</evidence>
<feature type="repeat" description="TPR" evidence="2">
    <location>
        <begin position="265"/>
        <end position="298"/>
    </location>
</feature>
<reference evidence="4 5" key="1">
    <citation type="submission" date="2019-03" db="EMBL/GenBank/DDBJ databases">
        <title>Genomic Encyclopedia of Type Strains, Phase IV (KMG-IV): sequencing the most valuable type-strain genomes for metagenomic binning, comparative biology and taxonomic classification.</title>
        <authorList>
            <person name="Goeker M."/>
        </authorList>
    </citation>
    <scope>NUCLEOTIDE SEQUENCE [LARGE SCALE GENOMIC DNA]</scope>
    <source>
        <strain evidence="4 5">DSM 25894</strain>
    </source>
</reference>
<feature type="domain" description="HTH cro/C1-type" evidence="3">
    <location>
        <begin position="7"/>
        <end position="60"/>
    </location>
</feature>
<dbReference type="Proteomes" id="UP000294650">
    <property type="component" value="Unassembled WGS sequence"/>
</dbReference>
<protein>
    <submittedName>
        <fullName evidence="4">Tetratricopeptide repeat protein</fullName>
    </submittedName>
</protein>
<dbReference type="RefSeq" id="WP_165902138.1">
    <property type="nucleotide sequence ID" value="NZ_SMAN01000014.1"/>
</dbReference>
<dbReference type="InterPro" id="IPR001387">
    <property type="entry name" value="Cro/C1-type_HTH"/>
</dbReference>
<dbReference type="InterPro" id="IPR010982">
    <property type="entry name" value="Lambda_DNA-bd_dom_sf"/>
</dbReference>
<dbReference type="PROSITE" id="PS50943">
    <property type="entry name" value="HTH_CROC1"/>
    <property type="match status" value="1"/>
</dbReference>
<dbReference type="SMART" id="SM00028">
    <property type="entry name" value="TPR"/>
    <property type="match status" value="4"/>
</dbReference>
<dbReference type="GO" id="GO:0005829">
    <property type="term" value="C:cytosol"/>
    <property type="evidence" value="ECO:0007669"/>
    <property type="project" value="TreeGrafter"/>
</dbReference>
<dbReference type="Gene3D" id="1.25.40.10">
    <property type="entry name" value="Tetratricopeptide repeat domain"/>
    <property type="match status" value="1"/>
</dbReference>
<dbReference type="InterPro" id="IPR011990">
    <property type="entry name" value="TPR-like_helical_dom_sf"/>
</dbReference>
<dbReference type="EMBL" id="SMAN01000014">
    <property type="protein sequence ID" value="TCT20349.1"/>
    <property type="molecule type" value="Genomic_DNA"/>
</dbReference>
<dbReference type="PROSITE" id="PS50005">
    <property type="entry name" value="TPR"/>
    <property type="match status" value="1"/>
</dbReference>
<evidence type="ECO:0000256" key="2">
    <source>
        <dbReference type="PROSITE-ProRule" id="PRU00339"/>
    </source>
</evidence>
<keyword evidence="2" id="KW-0802">TPR repeat</keyword>
<name>A0A4R3N154_9BACI</name>
<dbReference type="CDD" id="cd00093">
    <property type="entry name" value="HTH_XRE"/>
    <property type="match status" value="1"/>
</dbReference>
<dbReference type="SUPFAM" id="SSF47413">
    <property type="entry name" value="lambda repressor-like DNA-binding domains"/>
    <property type="match status" value="1"/>
</dbReference>
<evidence type="ECO:0000313" key="4">
    <source>
        <dbReference type="EMBL" id="TCT20349.1"/>
    </source>
</evidence>
<keyword evidence="1" id="KW-0238">DNA-binding</keyword>
<dbReference type="Pfam" id="PF13181">
    <property type="entry name" value="TPR_8"/>
    <property type="match status" value="1"/>
</dbReference>
<dbReference type="Pfam" id="PF13424">
    <property type="entry name" value="TPR_12"/>
    <property type="match status" value="1"/>
</dbReference>
<dbReference type="Gene3D" id="1.10.260.40">
    <property type="entry name" value="lambda repressor-like DNA-binding domains"/>
    <property type="match status" value="1"/>
</dbReference>
<evidence type="ECO:0000313" key="5">
    <source>
        <dbReference type="Proteomes" id="UP000294650"/>
    </source>
</evidence>
<sequence length="410" mass="49553">MEMGNLIKYYRQKEKWTQKELARGICSVSYLSKIENGMVEPSNEILELICRRLKIDLTQTNAEDDEKLEKMLYQWHRHIQHQDRKSADHLYREIKPLISHSSNHQCEILFHLFLFRYHLFTSDLDKARTIFQELRQMEDLLNAEYSFYYYKFSGIFFLKTDKLDQSMTCMRKAEETYRTLHFNDPELFFYLSMIYSKKQELNRGIIYAQQALEMYQDMLFYERITDCHLLLGIQYNNLGEFDIAEDYLTKLLPKKTSHFQRSVLPKVYHNLGYIYFNRKNYHQALTYLEKALKLKKNHAEKINTLFLIASSYHALNERNKALGLVQEGMELAERHRNQKYMYKFYILKQKINHTLFDETFIFNLKTNILSYFEESGEKSEYKDIVKLLGDIYFQKRQYKNAAAIYQKLYT</sequence>
<dbReference type="PANTHER" id="PTHR46797">
    <property type="entry name" value="HTH-TYPE TRANSCRIPTIONAL REGULATOR"/>
    <property type="match status" value="1"/>
</dbReference>
<keyword evidence="5" id="KW-1185">Reference proteome</keyword>
<accession>A0A4R3N154</accession>
<dbReference type="GO" id="GO:0003700">
    <property type="term" value="F:DNA-binding transcription factor activity"/>
    <property type="evidence" value="ECO:0007669"/>
    <property type="project" value="TreeGrafter"/>
</dbReference>
<evidence type="ECO:0000256" key="1">
    <source>
        <dbReference type="ARBA" id="ARBA00023125"/>
    </source>
</evidence>
<dbReference type="PANTHER" id="PTHR46797:SF1">
    <property type="entry name" value="METHYLPHOSPHONATE SYNTHASE"/>
    <property type="match status" value="1"/>
</dbReference>
<dbReference type="AlphaFoldDB" id="A0A4R3N154"/>
<organism evidence="4 5">
    <name type="scientific">Melghiribacillus thermohalophilus</name>
    <dbReference type="NCBI Taxonomy" id="1324956"/>
    <lineage>
        <taxon>Bacteria</taxon>
        <taxon>Bacillati</taxon>
        <taxon>Bacillota</taxon>
        <taxon>Bacilli</taxon>
        <taxon>Bacillales</taxon>
        <taxon>Bacillaceae</taxon>
        <taxon>Melghiribacillus</taxon>
    </lineage>
</organism>
<dbReference type="InterPro" id="IPR050807">
    <property type="entry name" value="TransReg_Diox_bact_type"/>
</dbReference>
<gene>
    <name evidence="4" type="ORF">EDD68_11431</name>
</gene>
<dbReference type="PROSITE" id="PS50293">
    <property type="entry name" value="TPR_REGION"/>
    <property type="match status" value="1"/>
</dbReference>
<dbReference type="InterPro" id="IPR019734">
    <property type="entry name" value="TPR_rpt"/>
</dbReference>
<comment type="caution">
    <text evidence="4">The sequence shown here is derived from an EMBL/GenBank/DDBJ whole genome shotgun (WGS) entry which is preliminary data.</text>
</comment>
<proteinExistence type="predicted"/>
<dbReference type="Pfam" id="PF01381">
    <property type="entry name" value="HTH_3"/>
    <property type="match status" value="1"/>
</dbReference>